<organism evidence="1">
    <name type="scientific">Anguilla anguilla</name>
    <name type="common">European freshwater eel</name>
    <name type="synonym">Muraena anguilla</name>
    <dbReference type="NCBI Taxonomy" id="7936"/>
    <lineage>
        <taxon>Eukaryota</taxon>
        <taxon>Metazoa</taxon>
        <taxon>Chordata</taxon>
        <taxon>Craniata</taxon>
        <taxon>Vertebrata</taxon>
        <taxon>Euteleostomi</taxon>
        <taxon>Actinopterygii</taxon>
        <taxon>Neopterygii</taxon>
        <taxon>Teleostei</taxon>
        <taxon>Anguilliformes</taxon>
        <taxon>Anguillidae</taxon>
        <taxon>Anguilla</taxon>
    </lineage>
</organism>
<proteinExistence type="predicted"/>
<name>A0A0E9UXV9_ANGAN</name>
<dbReference type="AlphaFoldDB" id="A0A0E9UXV9"/>
<reference evidence="1" key="2">
    <citation type="journal article" date="2015" name="Fish Shellfish Immunol.">
        <title>Early steps in the European eel (Anguilla anguilla)-Vibrio vulnificus interaction in the gills: Role of the RtxA13 toxin.</title>
        <authorList>
            <person name="Callol A."/>
            <person name="Pajuelo D."/>
            <person name="Ebbesson L."/>
            <person name="Teles M."/>
            <person name="MacKenzie S."/>
            <person name="Amaro C."/>
        </authorList>
    </citation>
    <scope>NUCLEOTIDE SEQUENCE</scope>
</reference>
<accession>A0A0E9UXV9</accession>
<protein>
    <submittedName>
        <fullName evidence="1">Uncharacterized protein</fullName>
    </submittedName>
</protein>
<dbReference type="EMBL" id="GBXM01038552">
    <property type="protein sequence ID" value="JAH70025.1"/>
    <property type="molecule type" value="Transcribed_RNA"/>
</dbReference>
<sequence>MNFCQLCFRSFLQTLHPEQDIIIRS</sequence>
<evidence type="ECO:0000313" key="1">
    <source>
        <dbReference type="EMBL" id="JAH70025.1"/>
    </source>
</evidence>
<reference evidence="1" key="1">
    <citation type="submission" date="2014-11" db="EMBL/GenBank/DDBJ databases">
        <authorList>
            <person name="Amaro Gonzalez C."/>
        </authorList>
    </citation>
    <scope>NUCLEOTIDE SEQUENCE</scope>
</reference>